<reference evidence="2" key="1">
    <citation type="submission" date="2020-11" db="EMBL/GenBank/DDBJ databases">
        <authorList>
            <person name="Tran Van P."/>
        </authorList>
    </citation>
    <scope>NUCLEOTIDE SEQUENCE</scope>
</reference>
<sequence length="109" mass="12482">MTAAEAEKEEPKRRQIFADNYRTVVEHNTEADAGLHPYRLGVNEFADMTDEEFRQKYLGLLPPKPGNITTLNTVRDLKTTEIVPDSIDWREQHVVTPVKNQGSVVIENF</sequence>
<evidence type="ECO:0000313" key="2">
    <source>
        <dbReference type="EMBL" id="CAD7635250.1"/>
    </source>
</evidence>
<dbReference type="EMBL" id="OC870950">
    <property type="protein sequence ID" value="CAD7635250.1"/>
    <property type="molecule type" value="Genomic_DNA"/>
</dbReference>
<dbReference type="Gene3D" id="3.90.70.10">
    <property type="entry name" value="Cysteine proteinases"/>
    <property type="match status" value="1"/>
</dbReference>
<name>A0A7R9L720_9ACAR</name>
<gene>
    <name evidence="2" type="ORF">OSB1V03_LOCUS15641</name>
</gene>
<accession>A0A7R9L720</accession>
<evidence type="ECO:0000313" key="3">
    <source>
        <dbReference type="Proteomes" id="UP000759131"/>
    </source>
</evidence>
<dbReference type="Pfam" id="PF08246">
    <property type="entry name" value="Inhibitor_I29"/>
    <property type="match status" value="1"/>
</dbReference>
<protein>
    <recommendedName>
        <fullName evidence="1">Cathepsin propeptide inhibitor domain-containing protein</fullName>
    </recommendedName>
</protein>
<dbReference type="InterPro" id="IPR038765">
    <property type="entry name" value="Papain-like_cys_pep_sf"/>
</dbReference>
<dbReference type="Proteomes" id="UP000759131">
    <property type="component" value="Unassembled WGS sequence"/>
</dbReference>
<evidence type="ECO:0000259" key="1">
    <source>
        <dbReference type="SMART" id="SM00848"/>
    </source>
</evidence>
<dbReference type="SUPFAM" id="SSF54001">
    <property type="entry name" value="Cysteine proteinases"/>
    <property type="match status" value="1"/>
</dbReference>
<dbReference type="EMBL" id="CAJPIZ010016375">
    <property type="protein sequence ID" value="CAG2115680.1"/>
    <property type="molecule type" value="Genomic_DNA"/>
</dbReference>
<dbReference type="SMART" id="SM00848">
    <property type="entry name" value="Inhibitor_I29"/>
    <property type="match status" value="1"/>
</dbReference>
<proteinExistence type="predicted"/>
<dbReference type="AlphaFoldDB" id="A0A7R9L720"/>
<dbReference type="OrthoDB" id="6424705at2759"/>
<feature type="domain" description="Cathepsin propeptide inhibitor" evidence="1">
    <location>
        <begin position="7"/>
        <end position="53"/>
    </location>
</feature>
<dbReference type="InterPro" id="IPR013201">
    <property type="entry name" value="Prot_inhib_I29"/>
</dbReference>
<keyword evidence="3" id="KW-1185">Reference proteome</keyword>
<organism evidence="2">
    <name type="scientific">Medioppia subpectinata</name>
    <dbReference type="NCBI Taxonomy" id="1979941"/>
    <lineage>
        <taxon>Eukaryota</taxon>
        <taxon>Metazoa</taxon>
        <taxon>Ecdysozoa</taxon>
        <taxon>Arthropoda</taxon>
        <taxon>Chelicerata</taxon>
        <taxon>Arachnida</taxon>
        <taxon>Acari</taxon>
        <taxon>Acariformes</taxon>
        <taxon>Sarcoptiformes</taxon>
        <taxon>Oribatida</taxon>
        <taxon>Brachypylina</taxon>
        <taxon>Oppioidea</taxon>
        <taxon>Oppiidae</taxon>
        <taxon>Medioppia</taxon>
    </lineage>
</organism>